<evidence type="ECO:0000256" key="1">
    <source>
        <dbReference type="SAM" id="SignalP"/>
    </source>
</evidence>
<protein>
    <recommendedName>
        <fullName evidence="4">Neocarzinostatin family protein</fullName>
    </recommendedName>
</protein>
<accession>A0A543A4T8</accession>
<dbReference type="AlphaFoldDB" id="A0A543A4T8"/>
<evidence type="ECO:0000313" key="2">
    <source>
        <dbReference type="EMBL" id="TQL67612.1"/>
    </source>
</evidence>
<reference evidence="2 3" key="1">
    <citation type="submission" date="2019-06" db="EMBL/GenBank/DDBJ databases">
        <title>Sequencing the genomes of 1000 actinobacteria strains.</title>
        <authorList>
            <person name="Klenk H.-P."/>
        </authorList>
    </citation>
    <scope>NUCLEOTIDE SEQUENCE [LARGE SCALE GENOMIC DNA]</scope>
    <source>
        <strain evidence="2 3">DSM 25218</strain>
    </source>
</reference>
<name>A0A543A4T8_9ACTN</name>
<keyword evidence="1" id="KW-0732">Signal</keyword>
<evidence type="ECO:0000313" key="3">
    <source>
        <dbReference type="Proteomes" id="UP000320209"/>
    </source>
</evidence>
<organism evidence="2 3">
    <name type="scientific">Nocardioides albertanoniae</name>
    <dbReference type="NCBI Taxonomy" id="1175486"/>
    <lineage>
        <taxon>Bacteria</taxon>
        <taxon>Bacillati</taxon>
        <taxon>Actinomycetota</taxon>
        <taxon>Actinomycetes</taxon>
        <taxon>Propionibacteriales</taxon>
        <taxon>Nocardioidaceae</taxon>
        <taxon>Nocardioides</taxon>
    </lineage>
</organism>
<evidence type="ECO:0008006" key="4">
    <source>
        <dbReference type="Google" id="ProtNLM"/>
    </source>
</evidence>
<dbReference type="Proteomes" id="UP000320209">
    <property type="component" value="Unassembled WGS sequence"/>
</dbReference>
<keyword evidence="3" id="KW-1185">Reference proteome</keyword>
<dbReference type="EMBL" id="VFOV01000001">
    <property type="protein sequence ID" value="TQL67612.1"/>
    <property type="molecule type" value="Genomic_DNA"/>
</dbReference>
<gene>
    <name evidence="2" type="ORF">FB381_1493</name>
</gene>
<feature type="signal peptide" evidence="1">
    <location>
        <begin position="1"/>
        <end position="40"/>
    </location>
</feature>
<feature type="chain" id="PRO_5022053556" description="Neocarzinostatin family protein" evidence="1">
    <location>
        <begin position="41"/>
        <end position="215"/>
    </location>
</feature>
<proteinExistence type="predicted"/>
<sequence length="215" mass="21588">MNPTTRENIMRKFTSTVLAGVAAGALAIATIAAMSQPAQAAAGTYTPHGGPLVTLSGHDVTFTHVESGFSFTCPQLDMSGSLFDPSQSRPFGTPATTWDDLTTSGCTSSMGGDVTVDLTGTWGFAVTGAEVGSVSPAAITDAAMFVGAGGCSFSVAGDIAGTFDDATGAFTPDGSTQIISDDPAGFLCPILGITQGQAMDVDGSWTITGLTITNP</sequence>
<comment type="caution">
    <text evidence="2">The sequence shown here is derived from an EMBL/GenBank/DDBJ whole genome shotgun (WGS) entry which is preliminary data.</text>
</comment>